<evidence type="ECO:0000256" key="1">
    <source>
        <dbReference type="SAM" id="MobiDB-lite"/>
    </source>
</evidence>
<protein>
    <submittedName>
        <fullName evidence="2">Uncharacterized protein</fullName>
    </submittedName>
</protein>
<dbReference type="EMBL" id="JAIWYP010000001">
    <property type="protein sequence ID" value="KAH3878746.1"/>
    <property type="molecule type" value="Genomic_DNA"/>
</dbReference>
<feature type="compositionally biased region" description="Polar residues" evidence="1">
    <location>
        <begin position="1"/>
        <end position="14"/>
    </location>
</feature>
<proteinExistence type="predicted"/>
<accession>A0A9D4HY42</accession>
<comment type="caution">
    <text evidence="2">The sequence shown here is derived from an EMBL/GenBank/DDBJ whole genome shotgun (WGS) entry which is preliminary data.</text>
</comment>
<evidence type="ECO:0000313" key="5">
    <source>
        <dbReference type="EMBL" id="KAH3829385.1"/>
    </source>
</evidence>
<keyword evidence="13" id="KW-1185">Reference proteome</keyword>
<evidence type="ECO:0000313" key="9">
    <source>
        <dbReference type="EMBL" id="KAH3878746.1"/>
    </source>
</evidence>
<evidence type="ECO:0000313" key="4">
    <source>
        <dbReference type="EMBL" id="KAH3829360.1"/>
    </source>
</evidence>
<evidence type="ECO:0000313" key="3">
    <source>
        <dbReference type="EMBL" id="KAH3829344.1"/>
    </source>
</evidence>
<evidence type="ECO:0000313" key="11">
    <source>
        <dbReference type="EMBL" id="KAH3894553.1"/>
    </source>
</evidence>
<evidence type="ECO:0000313" key="7">
    <source>
        <dbReference type="EMBL" id="KAH3829417.1"/>
    </source>
</evidence>
<reference evidence="2" key="1">
    <citation type="journal article" date="2019" name="bioRxiv">
        <title>The Genome of the Zebra Mussel, Dreissena polymorpha: A Resource for Invasive Species Research.</title>
        <authorList>
            <person name="McCartney M.A."/>
            <person name="Auch B."/>
            <person name="Kono T."/>
            <person name="Mallez S."/>
            <person name="Zhang Y."/>
            <person name="Obille A."/>
            <person name="Becker A."/>
            <person name="Abrahante J.E."/>
            <person name="Garbe J."/>
            <person name="Badalamenti J.P."/>
            <person name="Herman A."/>
            <person name="Mangelson H."/>
            <person name="Liachko I."/>
            <person name="Sullivan S."/>
            <person name="Sone E.D."/>
            <person name="Koren S."/>
            <person name="Silverstein K.A.T."/>
            <person name="Beckman K.B."/>
            <person name="Gohl D.M."/>
        </authorList>
    </citation>
    <scope>NUCLEOTIDE SEQUENCE</scope>
    <source>
        <strain evidence="2">Duluth1</strain>
        <tissue evidence="2">Whole animal</tissue>
    </source>
</reference>
<evidence type="ECO:0000313" key="13">
    <source>
        <dbReference type="Proteomes" id="UP000828390"/>
    </source>
</evidence>
<organism evidence="2 13">
    <name type="scientific">Dreissena polymorpha</name>
    <name type="common">Zebra mussel</name>
    <name type="synonym">Mytilus polymorpha</name>
    <dbReference type="NCBI Taxonomy" id="45954"/>
    <lineage>
        <taxon>Eukaryota</taxon>
        <taxon>Metazoa</taxon>
        <taxon>Spiralia</taxon>
        <taxon>Lophotrochozoa</taxon>
        <taxon>Mollusca</taxon>
        <taxon>Bivalvia</taxon>
        <taxon>Autobranchia</taxon>
        <taxon>Heteroconchia</taxon>
        <taxon>Euheterodonta</taxon>
        <taxon>Imparidentia</taxon>
        <taxon>Neoheterodontei</taxon>
        <taxon>Myida</taxon>
        <taxon>Dreissenoidea</taxon>
        <taxon>Dreissenidae</taxon>
        <taxon>Dreissena</taxon>
    </lineage>
</organism>
<evidence type="ECO:0000313" key="6">
    <source>
        <dbReference type="EMBL" id="KAH3829401.1"/>
    </source>
</evidence>
<reference evidence="2" key="2">
    <citation type="submission" date="2020-11" db="EMBL/GenBank/DDBJ databases">
        <authorList>
            <person name="McCartney M.A."/>
            <person name="Auch B."/>
            <person name="Kono T."/>
            <person name="Mallez S."/>
            <person name="Becker A."/>
            <person name="Gohl D.M."/>
            <person name="Silverstein K.A.T."/>
            <person name="Koren S."/>
            <person name="Bechman K.B."/>
            <person name="Herman A."/>
            <person name="Abrahante J.E."/>
            <person name="Garbe J."/>
        </authorList>
    </citation>
    <scope>NUCLEOTIDE SEQUENCE</scope>
    <source>
        <strain evidence="2">Duluth1</strain>
        <tissue evidence="2">Whole animal</tissue>
    </source>
</reference>
<dbReference type="EMBL" id="JAIWYP010000005">
    <property type="protein sequence ID" value="KAH3829417.1"/>
    <property type="molecule type" value="Genomic_DNA"/>
</dbReference>
<dbReference type="EMBL" id="JAIWYP010000005">
    <property type="protein sequence ID" value="KAH3829360.1"/>
    <property type="molecule type" value="Genomic_DNA"/>
</dbReference>
<dbReference type="EMBL" id="JAIWYP010000001">
    <property type="protein sequence ID" value="KAH3881800.1"/>
    <property type="molecule type" value="Genomic_DNA"/>
</dbReference>
<evidence type="ECO:0000313" key="12">
    <source>
        <dbReference type="EMBL" id="KAH3895592.1"/>
    </source>
</evidence>
<dbReference type="EMBL" id="JAIWYP010000001">
    <property type="protein sequence ID" value="KAH3895592.1"/>
    <property type="molecule type" value="Genomic_DNA"/>
</dbReference>
<gene>
    <name evidence="9" type="ORF">DPMN_002645</name>
    <name evidence="10" type="ORF">DPMN_005727</name>
    <name evidence="11" type="ORF">DPMN_018711</name>
    <name evidence="12" type="ORF">DPMN_019757</name>
    <name evidence="2" type="ORF">DPMN_043624</name>
    <name evidence="3" type="ORF">DPMN_131340</name>
    <name evidence="4" type="ORF">DPMN_131356</name>
    <name evidence="5" type="ORF">DPMN_131381</name>
    <name evidence="6" type="ORF">DPMN_131397</name>
    <name evidence="7" type="ORF">DPMN_131413</name>
    <name evidence="8" type="ORF">DPMN_131429</name>
</gene>
<dbReference type="EMBL" id="JAIWYP010000005">
    <property type="protein sequence ID" value="KAH3829401.1"/>
    <property type="molecule type" value="Genomic_DNA"/>
</dbReference>
<dbReference type="EMBL" id="JAIWYP010000001">
    <property type="protein sequence ID" value="KAH3894553.1"/>
    <property type="molecule type" value="Genomic_DNA"/>
</dbReference>
<evidence type="ECO:0000313" key="10">
    <source>
        <dbReference type="EMBL" id="KAH3881800.1"/>
    </source>
</evidence>
<sequence length="100" mass="10944">MYRPSQTPRLTVSSDRVARRHQGGELRSRTWALARRSPSHRISKGTTRVVVFHGRLAAPTYATPLVSLHTAKLESSSTGSSFPAGARRPVPLPVVSLDSR</sequence>
<dbReference type="EMBL" id="JAIWYP010000005">
    <property type="protein sequence ID" value="KAH3829344.1"/>
    <property type="molecule type" value="Genomic_DNA"/>
</dbReference>
<evidence type="ECO:0000313" key="8">
    <source>
        <dbReference type="EMBL" id="KAH3829433.1"/>
    </source>
</evidence>
<evidence type="ECO:0000313" key="2">
    <source>
        <dbReference type="EMBL" id="KAH3737048.1"/>
    </source>
</evidence>
<dbReference type="Proteomes" id="UP000828390">
    <property type="component" value="Unassembled WGS sequence"/>
</dbReference>
<name>A0A9D4HY42_DREPO</name>
<dbReference type="EMBL" id="JAIWYP010000005">
    <property type="protein sequence ID" value="KAH3829433.1"/>
    <property type="molecule type" value="Genomic_DNA"/>
</dbReference>
<feature type="region of interest" description="Disordered" evidence="1">
    <location>
        <begin position="1"/>
        <end position="28"/>
    </location>
</feature>
<dbReference type="EMBL" id="JAIWYP010000011">
    <property type="protein sequence ID" value="KAH3737048.1"/>
    <property type="molecule type" value="Genomic_DNA"/>
</dbReference>
<dbReference type="AlphaFoldDB" id="A0A9D4HY42"/>
<feature type="region of interest" description="Disordered" evidence="1">
    <location>
        <begin position="74"/>
        <end position="100"/>
    </location>
</feature>
<dbReference type="EMBL" id="JAIWYP010000005">
    <property type="protein sequence ID" value="KAH3829385.1"/>
    <property type="molecule type" value="Genomic_DNA"/>
</dbReference>